<dbReference type="GO" id="GO:0000981">
    <property type="term" value="F:DNA-binding transcription factor activity, RNA polymerase II-specific"/>
    <property type="evidence" value="ECO:0007669"/>
    <property type="project" value="TreeGrafter"/>
</dbReference>
<protein>
    <recommendedName>
        <fullName evidence="2">IRF tryptophan pentad repeat domain-containing protein</fullName>
    </recommendedName>
</protein>
<dbReference type="GO" id="GO:0005634">
    <property type="term" value="C:nucleus"/>
    <property type="evidence" value="ECO:0007669"/>
    <property type="project" value="TreeGrafter"/>
</dbReference>
<dbReference type="Pfam" id="PF00605">
    <property type="entry name" value="IRF"/>
    <property type="match status" value="1"/>
</dbReference>
<evidence type="ECO:0000313" key="3">
    <source>
        <dbReference type="EMBL" id="KAK2166279.1"/>
    </source>
</evidence>
<dbReference type="PANTHER" id="PTHR11949">
    <property type="entry name" value="INTERFERON REGULATORY FACTOR"/>
    <property type="match status" value="1"/>
</dbReference>
<dbReference type="GO" id="GO:0000978">
    <property type="term" value="F:RNA polymerase II cis-regulatory region sequence-specific DNA binding"/>
    <property type="evidence" value="ECO:0007669"/>
    <property type="project" value="TreeGrafter"/>
</dbReference>
<feature type="domain" description="IRF tryptophan pentad repeat" evidence="2">
    <location>
        <begin position="36"/>
        <end position="141"/>
    </location>
</feature>
<dbReference type="Gene3D" id="1.10.10.10">
    <property type="entry name" value="Winged helix-like DNA-binding domain superfamily/Winged helix DNA-binding domain"/>
    <property type="match status" value="1"/>
</dbReference>
<name>A0AAD9K7D9_9ANNE</name>
<dbReference type="EMBL" id="JAODUP010000040">
    <property type="protein sequence ID" value="KAK2166279.1"/>
    <property type="molecule type" value="Genomic_DNA"/>
</dbReference>
<dbReference type="PANTHER" id="PTHR11949:SF17">
    <property type="entry name" value="IRF TRYPTOPHAN PENTAD REPEAT DOMAIN-CONTAINING PROTEIN"/>
    <property type="match status" value="1"/>
</dbReference>
<gene>
    <name evidence="3" type="ORF">LSH36_40g11025</name>
</gene>
<accession>A0AAD9K7D9</accession>
<keyword evidence="4" id="KW-1185">Reference proteome</keyword>
<dbReference type="PRINTS" id="PR00267">
    <property type="entry name" value="INTFRNREGFCT"/>
</dbReference>
<dbReference type="InterPro" id="IPR036390">
    <property type="entry name" value="WH_DNA-bd_sf"/>
</dbReference>
<dbReference type="InterPro" id="IPR001346">
    <property type="entry name" value="Interferon_reg_fact_DNA-bd_dom"/>
</dbReference>
<reference evidence="3" key="1">
    <citation type="journal article" date="2023" name="Mol. Biol. Evol.">
        <title>Third-Generation Sequencing Reveals the Adaptive Role of the Epigenome in Three Deep-Sea Polychaetes.</title>
        <authorList>
            <person name="Perez M."/>
            <person name="Aroh O."/>
            <person name="Sun Y."/>
            <person name="Lan Y."/>
            <person name="Juniper S.K."/>
            <person name="Young C.R."/>
            <person name="Angers B."/>
            <person name="Qian P.Y."/>
        </authorList>
    </citation>
    <scope>NUCLEOTIDE SEQUENCE</scope>
    <source>
        <strain evidence="3">P08H-3</strain>
    </source>
</reference>
<comment type="caution">
    <text evidence="3">The sequence shown here is derived from an EMBL/GenBank/DDBJ whole genome shotgun (WGS) entry which is preliminary data.</text>
</comment>
<dbReference type="GO" id="GO:0002376">
    <property type="term" value="P:immune system process"/>
    <property type="evidence" value="ECO:0007669"/>
    <property type="project" value="TreeGrafter"/>
</dbReference>
<evidence type="ECO:0000313" key="4">
    <source>
        <dbReference type="Proteomes" id="UP001208570"/>
    </source>
</evidence>
<evidence type="ECO:0000259" key="2">
    <source>
        <dbReference type="PROSITE" id="PS51507"/>
    </source>
</evidence>
<sequence>MYDKERKRRRVNIRATNKNASSKNMATKGNIPKKEKILMRAWLVKRVEEGKTPGLVWHDAAHNMIRIPWVHGSRHTWDIEKHSKLFQAWAEHSGRYDGHVINPKRWKANFRCALNSLSDVHEVRKLRRKGQSAYKVYKLDWPKSAIARNTPDPHPKGNDSPLTTVEDVTSSTDNADKTLISQQEDNEIKTEKYGYGKSGYLKETEVSDPDQREIITSDDRRNQSENLLRKIDDVTSSTDTFDIYMTPPFKAIQRYQSPGVIPNQLAECQIISHYNNDRDIDKTQAADEIPMIVSDHRDNQSENLILNKEDVTSSADTFDPKIQQTSMLIQRLPSPGVILDQSVVGEAYRHECMDSSNTDQEMLTTMDGGDTSLSSTYQQNEMPVSTTNEFSEEQIKDFIKQIIERPEQLNLLSYFLKNELGSVVDLRLEGAVIIVSGHKGVAELRICLCFVL</sequence>
<dbReference type="PROSITE" id="PS51507">
    <property type="entry name" value="IRF_2"/>
    <property type="match status" value="1"/>
</dbReference>
<feature type="region of interest" description="Disordered" evidence="1">
    <location>
        <begin position="145"/>
        <end position="194"/>
    </location>
</feature>
<organism evidence="3 4">
    <name type="scientific">Paralvinella palmiformis</name>
    <dbReference type="NCBI Taxonomy" id="53620"/>
    <lineage>
        <taxon>Eukaryota</taxon>
        <taxon>Metazoa</taxon>
        <taxon>Spiralia</taxon>
        <taxon>Lophotrochozoa</taxon>
        <taxon>Annelida</taxon>
        <taxon>Polychaeta</taxon>
        <taxon>Sedentaria</taxon>
        <taxon>Canalipalpata</taxon>
        <taxon>Terebellida</taxon>
        <taxon>Terebelliformia</taxon>
        <taxon>Alvinellidae</taxon>
        <taxon>Paralvinella</taxon>
    </lineage>
</organism>
<dbReference type="AlphaFoldDB" id="A0AAD9K7D9"/>
<feature type="compositionally biased region" description="Polar residues" evidence="1">
    <location>
        <begin position="160"/>
        <end position="183"/>
    </location>
</feature>
<dbReference type="SUPFAM" id="SSF46785">
    <property type="entry name" value="Winged helix' DNA-binding domain"/>
    <property type="match status" value="1"/>
</dbReference>
<dbReference type="CDD" id="cd00103">
    <property type="entry name" value="IRF"/>
    <property type="match status" value="1"/>
</dbReference>
<evidence type="ECO:0000256" key="1">
    <source>
        <dbReference type="SAM" id="MobiDB-lite"/>
    </source>
</evidence>
<proteinExistence type="predicted"/>
<dbReference type="Proteomes" id="UP001208570">
    <property type="component" value="Unassembled WGS sequence"/>
</dbReference>
<dbReference type="SMART" id="SM00348">
    <property type="entry name" value="IRF"/>
    <property type="match status" value="1"/>
</dbReference>
<dbReference type="InterPro" id="IPR036388">
    <property type="entry name" value="WH-like_DNA-bd_sf"/>
</dbReference>